<reference evidence="2" key="1">
    <citation type="journal article" date="2008" name="BMC Genomics">
        <title>A conifer genomics resource of 200,000 spruce (Picea spp.) ESTs and 6,464 high-quality, sequence-finished full-length cDNAs for Sitka spruce (Picea sitchensis).</title>
        <authorList>
            <person name="Ralph S.G."/>
            <person name="Chun H.J."/>
            <person name="Kolosova N."/>
            <person name="Cooper D."/>
            <person name="Oddy C."/>
            <person name="Ritland C.E."/>
            <person name="Kirkpatrick R."/>
            <person name="Moore R."/>
            <person name="Barber S."/>
            <person name="Holt R.A."/>
            <person name="Jones S.J."/>
            <person name="Marra M.A."/>
            <person name="Douglas C.J."/>
            <person name="Ritland K."/>
            <person name="Bohlmann J."/>
        </authorList>
    </citation>
    <scope>NUCLEOTIDE SEQUENCE</scope>
    <source>
        <tissue evidence="2">Bark</tissue>
    </source>
</reference>
<keyword evidence="1" id="KW-0812">Transmembrane</keyword>
<dbReference type="EMBL" id="EF085007">
    <property type="protein sequence ID" value="ABK24315.1"/>
    <property type="molecule type" value="mRNA"/>
</dbReference>
<dbReference type="OMA" id="CLVRICK"/>
<name>A9NKQ0_PICSI</name>
<keyword evidence="1" id="KW-0653">Protein transport</keyword>
<proteinExistence type="evidence at transcript level"/>
<dbReference type="GO" id="GO:0006886">
    <property type="term" value="P:intracellular protein transport"/>
    <property type="evidence" value="ECO:0007669"/>
    <property type="project" value="UniProtKB-UniRule"/>
</dbReference>
<organism evidence="2">
    <name type="scientific">Picea sitchensis</name>
    <name type="common">Sitka spruce</name>
    <name type="synonym">Pinus sitchensis</name>
    <dbReference type="NCBI Taxonomy" id="3332"/>
    <lineage>
        <taxon>Eukaryota</taxon>
        <taxon>Viridiplantae</taxon>
        <taxon>Streptophyta</taxon>
        <taxon>Embryophyta</taxon>
        <taxon>Tracheophyta</taxon>
        <taxon>Spermatophyta</taxon>
        <taxon>Pinopsida</taxon>
        <taxon>Pinidae</taxon>
        <taxon>Conifers I</taxon>
        <taxon>Pinales</taxon>
        <taxon>Pinaceae</taxon>
        <taxon>Picea</taxon>
    </lineage>
</organism>
<keyword evidence="1" id="KW-1133">Transmembrane helix</keyword>
<dbReference type="AlphaFoldDB" id="A9NKQ0"/>
<dbReference type="InterPro" id="IPR008417">
    <property type="entry name" value="BAP29/BAP31"/>
</dbReference>
<dbReference type="GO" id="GO:0006888">
    <property type="term" value="P:endoplasmic reticulum to Golgi vesicle-mediated transport"/>
    <property type="evidence" value="ECO:0007669"/>
    <property type="project" value="UniProtKB-UniRule"/>
</dbReference>
<comment type="similarity">
    <text evidence="1">Belongs to the BCAP29/BCAP31 family.</text>
</comment>
<comment type="function">
    <text evidence="1">May play a role in anterograde transport of membrane proteins from the endoplasmic reticulum to the Golgi.</text>
</comment>
<dbReference type="GO" id="GO:0070973">
    <property type="term" value="P:protein localization to endoplasmic reticulum exit site"/>
    <property type="evidence" value="ECO:0007669"/>
    <property type="project" value="UniProtKB-UniRule"/>
</dbReference>
<evidence type="ECO:0000313" key="2">
    <source>
        <dbReference type="EMBL" id="ABK21211.1"/>
    </source>
</evidence>
<dbReference type="EMBL" id="EF081830">
    <property type="protein sequence ID" value="ABK21211.1"/>
    <property type="molecule type" value="mRNA"/>
</dbReference>
<dbReference type="PANTHER" id="PTHR12701">
    <property type="entry name" value="BCR-ASSOCIATED PROTEIN, BAP"/>
    <property type="match status" value="1"/>
</dbReference>
<dbReference type="PANTHER" id="PTHR12701:SF20">
    <property type="entry name" value="ENDOPLASMIC RETICULUM TRANSMEMBRANE PROTEIN"/>
    <property type="match status" value="1"/>
</dbReference>
<keyword evidence="1" id="KW-0813">Transport</keyword>
<protein>
    <recommendedName>
        <fullName evidence="1">Endoplasmic reticulum transmembrane protein</fullName>
    </recommendedName>
</protein>
<dbReference type="GO" id="GO:0005789">
    <property type="term" value="C:endoplasmic reticulum membrane"/>
    <property type="evidence" value="ECO:0007669"/>
    <property type="project" value="UniProtKB-SubCell"/>
</dbReference>
<keyword evidence="1" id="KW-0931">ER-Golgi transport</keyword>
<feature type="transmembrane region" description="Helical" evidence="1">
    <location>
        <begin position="89"/>
        <end position="107"/>
    </location>
</feature>
<evidence type="ECO:0000256" key="1">
    <source>
        <dbReference type="RuleBase" id="RU367026"/>
    </source>
</evidence>
<comment type="subcellular location">
    <subcellularLocation>
        <location evidence="1">Endoplasmic reticulum membrane</location>
        <topology evidence="1">Multi-pass membrane protein</topology>
    </subcellularLocation>
</comment>
<feature type="transmembrane region" description="Helical" evidence="1">
    <location>
        <begin position="42"/>
        <end position="61"/>
    </location>
</feature>
<comment type="caution">
    <text evidence="1">Lacks conserved residue(s) required for the propagation of feature annotation.</text>
</comment>
<sequence>MALQWVMLGYVVVGEALAALLLTFPWPRMLKTRLVATLSSLLQPAMGIVPFAIFQLLDIYWKNEHRLMCTSDACTSVERDRYERSIYKAQRNAVLSVSACLLYWIIFRICKYYNEIQNLEEQIKRWKET</sequence>
<keyword evidence="1" id="KW-0472">Membrane</keyword>
<accession>A9NKQ0</accession>
<keyword evidence="1" id="KW-0256">Endoplasmic reticulum</keyword>